<dbReference type="InterPro" id="IPR005773">
    <property type="entry name" value="T3SS_YscR-like"/>
</dbReference>
<dbReference type="EMBL" id="AEIU01000083">
    <property type="protein sequence ID" value="EFP95871.1"/>
    <property type="molecule type" value="Genomic_DNA"/>
</dbReference>
<reference evidence="8 9" key="1">
    <citation type="journal article" date="2012" name="Int. J. Syst. Evol. Microbiol.">
        <title>Vibrio caribbeanicus sp. nov., isolated from the marine sponge Scleritoderma cyanea.</title>
        <authorList>
            <person name="Hoffmann M."/>
            <person name="Monday S.R."/>
            <person name="Allard M.W."/>
            <person name="Strain E.A."/>
            <person name="Whittaker P."/>
            <person name="Naum M."/>
            <person name="McCarthy P.J."/>
            <person name="Lopez J.V."/>
            <person name="Fischer M."/>
            <person name="Brown E.W."/>
        </authorList>
    </citation>
    <scope>NUCLEOTIDE SEQUENCE [LARGE SCALE GENOMIC DNA]</scope>
    <source>
        <strain evidence="8 9">ATCC BAA-2122</strain>
    </source>
</reference>
<dbReference type="Proteomes" id="UP000002943">
    <property type="component" value="Unassembled WGS sequence"/>
</dbReference>
<keyword evidence="4 7" id="KW-0812">Transmembrane</keyword>
<dbReference type="eggNOG" id="COG4790">
    <property type="taxonomic scope" value="Bacteria"/>
</dbReference>
<feature type="transmembrane region" description="Helical" evidence="7">
    <location>
        <begin position="12"/>
        <end position="40"/>
    </location>
</feature>
<evidence type="ECO:0000256" key="3">
    <source>
        <dbReference type="ARBA" id="ARBA00022475"/>
    </source>
</evidence>
<accession>E3BLU3</accession>
<dbReference type="NCBIfam" id="NF009438">
    <property type="entry name" value="PRK12797.1"/>
    <property type="match status" value="1"/>
</dbReference>
<sequence>MIELPDELNLIVSLALLALVPFIAMMATSFVKLAVVFSLLRNALGVQQIPPNMAMYGLAIILSIFIMAPVGFETYDYVKQNEISLEDPESIEGVIDNGLQPYREFLKKHIRETESVFFTDAARALWPKKYVERLETDSLLLLLPAFTVSELTRAFEIGFLLYLPFIAIDLIVSNILLAMGMMMVSPMTISLPFKLLLFVLLDGWTKLTHGLVLSYG</sequence>
<dbReference type="AlphaFoldDB" id="E3BLU3"/>
<dbReference type="GO" id="GO:0005886">
    <property type="term" value="C:plasma membrane"/>
    <property type="evidence" value="ECO:0007669"/>
    <property type="project" value="UniProtKB-SubCell"/>
</dbReference>
<evidence type="ECO:0000256" key="5">
    <source>
        <dbReference type="ARBA" id="ARBA00022989"/>
    </source>
</evidence>
<keyword evidence="9" id="KW-1185">Reference proteome</keyword>
<evidence type="ECO:0000256" key="1">
    <source>
        <dbReference type="ARBA" id="ARBA00004651"/>
    </source>
</evidence>
<protein>
    <submittedName>
        <fullName evidence="8">Type III secretion system protein</fullName>
    </submittedName>
</protein>
<dbReference type="NCBIfam" id="TIGR01102">
    <property type="entry name" value="yscR"/>
    <property type="match status" value="1"/>
</dbReference>
<feature type="transmembrane region" description="Helical" evidence="7">
    <location>
        <begin position="52"/>
        <end position="72"/>
    </location>
</feature>
<dbReference type="PROSITE" id="PS01060">
    <property type="entry name" value="FLIP_1"/>
    <property type="match status" value="1"/>
</dbReference>
<gene>
    <name evidence="8" type="ORF">VIBC2010_01308</name>
</gene>
<comment type="caution">
    <text evidence="8">The sequence shown here is derived from an EMBL/GenBank/DDBJ whole genome shotgun (WGS) entry which is preliminary data.</text>
</comment>
<comment type="subcellular location">
    <subcellularLocation>
        <location evidence="1">Cell membrane</location>
        <topology evidence="1">Multi-pass membrane protein</topology>
    </subcellularLocation>
</comment>
<dbReference type="Pfam" id="PF00813">
    <property type="entry name" value="FliP"/>
    <property type="match status" value="1"/>
</dbReference>
<evidence type="ECO:0000256" key="2">
    <source>
        <dbReference type="ARBA" id="ARBA00006257"/>
    </source>
</evidence>
<dbReference type="GO" id="GO:0009306">
    <property type="term" value="P:protein secretion"/>
    <property type="evidence" value="ECO:0007669"/>
    <property type="project" value="UniProtKB-UniRule"/>
</dbReference>
<dbReference type="PROSITE" id="PS01061">
    <property type="entry name" value="FLIP_2"/>
    <property type="match status" value="1"/>
</dbReference>
<proteinExistence type="inferred from homology"/>
<evidence type="ECO:0000313" key="8">
    <source>
        <dbReference type="EMBL" id="EFP95871.1"/>
    </source>
</evidence>
<evidence type="ECO:0000256" key="6">
    <source>
        <dbReference type="ARBA" id="ARBA00023136"/>
    </source>
</evidence>
<keyword evidence="3 7" id="KW-1003">Cell membrane</keyword>
<dbReference type="RefSeq" id="WP_009602024.1">
    <property type="nucleotide sequence ID" value="NZ_AEIU01000083.1"/>
</dbReference>
<keyword evidence="6 7" id="KW-0472">Membrane</keyword>
<keyword evidence="5 7" id="KW-1133">Transmembrane helix</keyword>
<dbReference type="PRINTS" id="PR01302">
    <property type="entry name" value="TYPE3IMPPROT"/>
</dbReference>
<dbReference type="PANTHER" id="PTHR30587:SF2">
    <property type="entry name" value="SURFACE PRESENTATION OF ANTIGENS PROTEIN SPAP"/>
    <property type="match status" value="1"/>
</dbReference>
<dbReference type="OrthoDB" id="9805111at2"/>
<name>E3BLU3_9VIBR</name>
<feature type="transmembrane region" description="Helical" evidence="7">
    <location>
        <begin position="159"/>
        <end position="183"/>
    </location>
</feature>
<evidence type="ECO:0000256" key="7">
    <source>
        <dbReference type="RuleBase" id="RU362070"/>
    </source>
</evidence>
<comment type="similarity">
    <text evidence="2 7">Belongs to the FliP/MopC/SpaP family.</text>
</comment>
<evidence type="ECO:0000256" key="4">
    <source>
        <dbReference type="ARBA" id="ARBA00022692"/>
    </source>
</evidence>
<dbReference type="InterPro" id="IPR005838">
    <property type="entry name" value="T3SS_IM_P"/>
</dbReference>
<dbReference type="STRING" id="796620.VIBC2010_01308"/>
<organism evidence="8 9">
    <name type="scientific">Vibrio caribbeanicus ATCC BAA-2122</name>
    <dbReference type="NCBI Taxonomy" id="796620"/>
    <lineage>
        <taxon>Bacteria</taxon>
        <taxon>Pseudomonadati</taxon>
        <taxon>Pseudomonadota</taxon>
        <taxon>Gammaproteobacteria</taxon>
        <taxon>Vibrionales</taxon>
        <taxon>Vibrionaceae</taxon>
        <taxon>Vibrio</taxon>
    </lineage>
</organism>
<comment type="caution">
    <text evidence="7">Lacks conserved residue(s) required for the propagation of feature annotation.</text>
</comment>
<evidence type="ECO:0000313" key="9">
    <source>
        <dbReference type="Proteomes" id="UP000002943"/>
    </source>
</evidence>
<dbReference type="PANTHER" id="PTHR30587">
    <property type="entry name" value="FLAGELLAR BIOSYNTHETIC PROTEIN FLIP"/>
    <property type="match status" value="1"/>
</dbReference>